<keyword evidence="1" id="KW-0677">Repeat</keyword>
<dbReference type="KEGG" id="spu:115923115"/>
<evidence type="ECO:0000313" key="6">
    <source>
        <dbReference type="EnsemblMetazoa" id="XP_030839218"/>
    </source>
</evidence>
<organism evidence="6 7">
    <name type="scientific">Strongylocentrotus purpuratus</name>
    <name type="common">Purple sea urchin</name>
    <dbReference type="NCBI Taxonomy" id="7668"/>
    <lineage>
        <taxon>Eukaryota</taxon>
        <taxon>Metazoa</taxon>
        <taxon>Echinodermata</taxon>
        <taxon>Eleutherozoa</taxon>
        <taxon>Echinozoa</taxon>
        <taxon>Echinoidea</taxon>
        <taxon>Euechinoidea</taxon>
        <taxon>Echinacea</taxon>
        <taxon>Camarodonta</taxon>
        <taxon>Echinidea</taxon>
        <taxon>Strongylocentrotidae</taxon>
        <taxon>Strongylocentrotus</taxon>
    </lineage>
</organism>
<dbReference type="PROSITE" id="PS50825">
    <property type="entry name" value="HYR"/>
    <property type="match status" value="1"/>
</dbReference>
<dbReference type="SMART" id="SM00135">
    <property type="entry name" value="LY"/>
    <property type="match status" value="3"/>
</dbReference>
<evidence type="ECO:0000256" key="2">
    <source>
        <dbReference type="PROSITE-ProRule" id="PRU00461"/>
    </source>
</evidence>
<evidence type="ECO:0000256" key="3">
    <source>
        <dbReference type="SAM" id="MobiDB-lite"/>
    </source>
</evidence>
<evidence type="ECO:0000259" key="5">
    <source>
        <dbReference type="PROSITE" id="PS50825"/>
    </source>
</evidence>
<feature type="repeat" description="LDL-receptor class B" evidence="2">
    <location>
        <begin position="117"/>
        <end position="160"/>
    </location>
</feature>
<name>A0A7M7NND0_STRPU</name>
<feature type="transmembrane region" description="Helical" evidence="4">
    <location>
        <begin position="422"/>
        <end position="443"/>
    </location>
</feature>
<dbReference type="InterPro" id="IPR050778">
    <property type="entry name" value="Cueball_EGF_LRP_Nidogen"/>
</dbReference>
<dbReference type="PANTHER" id="PTHR46513">
    <property type="entry name" value="VITELLOGENIN RECEPTOR-LIKE PROTEIN-RELATED-RELATED"/>
    <property type="match status" value="1"/>
</dbReference>
<dbReference type="RefSeq" id="XP_030839218.1">
    <property type="nucleotide sequence ID" value="XM_030983358.1"/>
</dbReference>
<keyword evidence="7" id="KW-1185">Reference proteome</keyword>
<dbReference type="EnsemblMetazoa" id="XM_030983358">
    <property type="protein sequence ID" value="XP_030839218"/>
    <property type="gene ID" value="LOC115923115"/>
</dbReference>
<sequence length="444" mass="48561">MARGGIWHISVLVYAIFGFHMNTAQIFIGDSNTPGILYASLPEPRDDTYIMDTRFTLIRLSENRGIDGIDYDPENEMVYWNDFSGSQISRIQLDGTNQEVIISTSSPHSIALDLVNGKIYWTMYNDKAISRANLDGSSVEELFKYTSFAQPTSILVDPVSGFLLWSTRLVNQVVKATLNATNEEVVRPIYAEGMFNEECADDTTRLFYYTEKTKLGVTNLDGSSNRIIKVFSEKTMGSSLSKYGSKLFWSAQSRSPSFTLTGLINEYDMKSSTLTIHNSTVTLLNGDELVINPLTTRIISHTPYNEPVAIEGCPDNIVVNIDENASNASSISWTEPGLNSWSSCPTMVFQGTGTNEGDFSLGITELSYRASDAAGNTDDCQFSVTVRRSSADETLPPTTGQPTTGQPTTGQPTTGQPSGSTALVTSCSSVLLVLCIALFLIVLK</sequence>
<evidence type="ECO:0000256" key="1">
    <source>
        <dbReference type="ARBA" id="ARBA00022737"/>
    </source>
</evidence>
<dbReference type="PANTHER" id="PTHR46513:SF13">
    <property type="entry name" value="EGF-LIKE DOMAIN-CONTAINING PROTEIN"/>
    <property type="match status" value="1"/>
</dbReference>
<reference evidence="6" key="2">
    <citation type="submission" date="2021-01" db="UniProtKB">
        <authorList>
            <consortium name="EnsemblMetazoa"/>
        </authorList>
    </citation>
    <scope>IDENTIFICATION</scope>
</reference>
<protein>
    <recommendedName>
        <fullName evidence="5">HYR domain-containing protein</fullName>
    </recommendedName>
</protein>
<feature type="compositionally biased region" description="Low complexity" evidence="3">
    <location>
        <begin position="396"/>
        <end position="419"/>
    </location>
</feature>
<feature type="domain" description="HYR" evidence="5">
    <location>
        <begin position="302"/>
        <end position="388"/>
    </location>
</feature>
<dbReference type="InterPro" id="IPR000033">
    <property type="entry name" value="LDLR_classB_rpt"/>
</dbReference>
<dbReference type="PROSITE" id="PS51120">
    <property type="entry name" value="LDLRB"/>
    <property type="match status" value="1"/>
</dbReference>
<dbReference type="Proteomes" id="UP000007110">
    <property type="component" value="Unassembled WGS sequence"/>
</dbReference>
<dbReference type="AlphaFoldDB" id="A0A7M7NND0"/>
<accession>A0A7M7NND0</accession>
<evidence type="ECO:0000256" key="4">
    <source>
        <dbReference type="SAM" id="Phobius"/>
    </source>
</evidence>
<proteinExistence type="predicted"/>
<dbReference type="SUPFAM" id="SSF63825">
    <property type="entry name" value="YWTD domain"/>
    <property type="match status" value="1"/>
</dbReference>
<feature type="region of interest" description="Disordered" evidence="3">
    <location>
        <begin position="388"/>
        <end position="419"/>
    </location>
</feature>
<dbReference type="InterPro" id="IPR003410">
    <property type="entry name" value="HYR_dom"/>
</dbReference>
<reference evidence="7" key="1">
    <citation type="submission" date="2015-02" db="EMBL/GenBank/DDBJ databases">
        <title>Genome sequencing for Strongylocentrotus purpuratus.</title>
        <authorList>
            <person name="Murali S."/>
            <person name="Liu Y."/>
            <person name="Vee V."/>
            <person name="English A."/>
            <person name="Wang M."/>
            <person name="Skinner E."/>
            <person name="Han Y."/>
            <person name="Muzny D.M."/>
            <person name="Worley K.C."/>
            <person name="Gibbs R.A."/>
        </authorList>
    </citation>
    <scope>NUCLEOTIDE SEQUENCE</scope>
</reference>
<dbReference type="GeneID" id="115923115"/>
<dbReference type="OrthoDB" id="6515930at2759"/>
<dbReference type="Pfam" id="PF02494">
    <property type="entry name" value="HYR"/>
    <property type="match status" value="1"/>
</dbReference>
<dbReference type="Gene3D" id="2.120.10.30">
    <property type="entry name" value="TolB, C-terminal domain"/>
    <property type="match status" value="1"/>
</dbReference>
<dbReference type="InParanoid" id="A0A7M7NND0"/>
<dbReference type="InterPro" id="IPR011042">
    <property type="entry name" value="6-blade_b-propeller_TolB-like"/>
</dbReference>
<evidence type="ECO:0000313" key="7">
    <source>
        <dbReference type="Proteomes" id="UP000007110"/>
    </source>
</evidence>
<keyword evidence="4" id="KW-0812">Transmembrane</keyword>
<keyword evidence="4" id="KW-1133">Transmembrane helix</keyword>
<keyword evidence="4" id="KW-0472">Membrane</keyword>